<dbReference type="AlphaFoldDB" id="A0A932M133"/>
<reference evidence="1" key="1">
    <citation type="submission" date="2020-07" db="EMBL/GenBank/DDBJ databases">
        <title>Huge and variable diversity of episymbiotic CPR bacteria and DPANN archaea in groundwater ecosystems.</title>
        <authorList>
            <person name="He C.Y."/>
            <person name="Keren R."/>
            <person name="Whittaker M."/>
            <person name="Farag I.F."/>
            <person name="Doudna J."/>
            <person name="Cate J.H.D."/>
            <person name="Banfield J.F."/>
        </authorList>
    </citation>
    <scope>NUCLEOTIDE SEQUENCE</scope>
    <source>
        <strain evidence="1">NC_groundwater_717_Ag_S-0.2um_59_8</strain>
    </source>
</reference>
<dbReference type="Pfam" id="PF04365">
    <property type="entry name" value="BrnT_toxin"/>
    <property type="match status" value="1"/>
</dbReference>
<gene>
    <name evidence="1" type="ORF">HYY65_05215</name>
</gene>
<dbReference type="Proteomes" id="UP000741360">
    <property type="component" value="Unassembled WGS sequence"/>
</dbReference>
<protein>
    <submittedName>
        <fullName evidence="1">BrnT family toxin</fullName>
    </submittedName>
</protein>
<evidence type="ECO:0000313" key="1">
    <source>
        <dbReference type="EMBL" id="MBI3014456.1"/>
    </source>
</evidence>
<dbReference type="EMBL" id="JACPSX010000094">
    <property type="protein sequence ID" value="MBI3014456.1"/>
    <property type="molecule type" value="Genomic_DNA"/>
</dbReference>
<proteinExistence type="predicted"/>
<evidence type="ECO:0000313" key="2">
    <source>
        <dbReference type="Proteomes" id="UP000741360"/>
    </source>
</evidence>
<dbReference type="InterPro" id="IPR007460">
    <property type="entry name" value="BrnT_toxin"/>
</dbReference>
<sequence length="87" mass="10077">MGFEWDIRKAASNLRKHGVDFADAAAAFSDESAVTIPDEYPEEEHFVTMGMDALGRLLVVTYTWREDRIRIISARRATPRERKQYED</sequence>
<dbReference type="Gene3D" id="3.10.450.530">
    <property type="entry name" value="Ribonuclease toxin, BrnT, of type II toxin-antitoxin system"/>
    <property type="match status" value="1"/>
</dbReference>
<name>A0A932M133_UNCTE</name>
<comment type="caution">
    <text evidence="1">The sequence shown here is derived from an EMBL/GenBank/DDBJ whole genome shotgun (WGS) entry which is preliminary data.</text>
</comment>
<accession>A0A932M133</accession>
<dbReference type="InterPro" id="IPR038573">
    <property type="entry name" value="BrnT_sf"/>
</dbReference>
<organism evidence="1 2">
    <name type="scientific">Tectimicrobiota bacterium</name>
    <dbReference type="NCBI Taxonomy" id="2528274"/>
    <lineage>
        <taxon>Bacteria</taxon>
        <taxon>Pseudomonadati</taxon>
        <taxon>Nitrospinota/Tectimicrobiota group</taxon>
        <taxon>Candidatus Tectimicrobiota</taxon>
    </lineage>
</organism>